<dbReference type="PROSITE" id="PS50089">
    <property type="entry name" value="ZF_RING_2"/>
    <property type="match status" value="1"/>
</dbReference>
<evidence type="ECO:0000256" key="2">
    <source>
        <dbReference type="ARBA" id="ARBA00022771"/>
    </source>
</evidence>
<reference evidence="6 7" key="1">
    <citation type="journal article" date="2018" name="Proc. Natl. Acad. Sci. U.S.A.">
        <title>Draft genome sequence of Camellia sinensis var. sinensis provides insights into the evolution of the tea genome and tea quality.</title>
        <authorList>
            <person name="Wei C."/>
            <person name="Yang H."/>
            <person name="Wang S."/>
            <person name="Zhao J."/>
            <person name="Liu C."/>
            <person name="Gao L."/>
            <person name="Xia E."/>
            <person name="Lu Y."/>
            <person name="Tai Y."/>
            <person name="She G."/>
            <person name="Sun J."/>
            <person name="Cao H."/>
            <person name="Tong W."/>
            <person name="Gao Q."/>
            <person name="Li Y."/>
            <person name="Deng W."/>
            <person name="Jiang X."/>
            <person name="Wang W."/>
            <person name="Chen Q."/>
            <person name="Zhang S."/>
            <person name="Li H."/>
            <person name="Wu J."/>
            <person name="Wang P."/>
            <person name="Li P."/>
            <person name="Shi C."/>
            <person name="Zheng F."/>
            <person name="Jian J."/>
            <person name="Huang B."/>
            <person name="Shan D."/>
            <person name="Shi M."/>
            <person name="Fang C."/>
            <person name="Yue Y."/>
            <person name="Li F."/>
            <person name="Li D."/>
            <person name="Wei S."/>
            <person name="Han B."/>
            <person name="Jiang C."/>
            <person name="Yin Y."/>
            <person name="Xia T."/>
            <person name="Zhang Z."/>
            <person name="Bennetzen J.L."/>
            <person name="Zhao S."/>
            <person name="Wan X."/>
        </authorList>
    </citation>
    <scope>NUCLEOTIDE SEQUENCE [LARGE SCALE GENOMIC DNA]</scope>
    <source>
        <strain evidence="7">cv. Shuchazao</strain>
        <tissue evidence="6">Leaf</tissue>
    </source>
</reference>
<dbReference type="PANTHER" id="PTHR45931:SF3">
    <property type="entry name" value="RING ZINC FINGER-CONTAINING PROTEIN"/>
    <property type="match status" value="1"/>
</dbReference>
<dbReference type="AlphaFoldDB" id="A0A4S4D4P9"/>
<dbReference type="GO" id="GO:0061630">
    <property type="term" value="F:ubiquitin protein ligase activity"/>
    <property type="evidence" value="ECO:0007669"/>
    <property type="project" value="TreeGrafter"/>
</dbReference>
<dbReference type="InterPro" id="IPR013083">
    <property type="entry name" value="Znf_RING/FYVE/PHD"/>
</dbReference>
<accession>A0A4S4D4P9</accession>
<dbReference type="GO" id="GO:0006511">
    <property type="term" value="P:ubiquitin-dependent protein catabolic process"/>
    <property type="evidence" value="ECO:0007669"/>
    <property type="project" value="TreeGrafter"/>
</dbReference>
<protein>
    <recommendedName>
        <fullName evidence="5">RING-type domain-containing protein</fullName>
    </recommendedName>
</protein>
<organism evidence="6 7">
    <name type="scientific">Camellia sinensis var. sinensis</name>
    <name type="common">China tea</name>
    <dbReference type="NCBI Taxonomy" id="542762"/>
    <lineage>
        <taxon>Eukaryota</taxon>
        <taxon>Viridiplantae</taxon>
        <taxon>Streptophyta</taxon>
        <taxon>Embryophyta</taxon>
        <taxon>Tracheophyta</taxon>
        <taxon>Spermatophyta</taxon>
        <taxon>Magnoliopsida</taxon>
        <taxon>eudicotyledons</taxon>
        <taxon>Gunneridae</taxon>
        <taxon>Pentapetalae</taxon>
        <taxon>asterids</taxon>
        <taxon>Ericales</taxon>
        <taxon>Theaceae</taxon>
        <taxon>Camellia</taxon>
    </lineage>
</organism>
<sequence>MVRTGVTKTPMILLRAHKPAGRHTSELSKTDQVAEKHQGSIKGYKKANPSCWMPHPRTGIYFPEGHDHVMDGVSESAASFDQTYWLRNVDGVDKPDHDECYFHPITELETGPGGGRVIGLCTILIEHDTVQHDEGSNQSSSGNTINLENLGGIHHTRRFSGNERLPGAVLLARERLLERLRGVSLSENRRSNRASSGRNRNVLTFGDHFRLIDAGDWETEISREWLAGFTDSISQTDQLLVPRETSKRPPGLTQEALHRLQLEVFSKAKYSSEGEMSRASQECSICLESFMEGDELICLPCTHRFHLGCLDPWVRTCGDCPYCRRVIVATSHIE</sequence>
<dbReference type="InterPro" id="IPR051834">
    <property type="entry name" value="RING_finger_E3_ligase"/>
</dbReference>
<evidence type="ECO:0000313" key="7">
    <source>
        <dbReference type="Proteomes" id="UP000306102"/>
    </source>
</evidence>
<gene>
    <name evidence="6" type="ORF">TEA_012309</name>
</gene>
<comment type="caution">
    <text evidence="6">The sequence shown here is derived from an EMBL/GenBank/DDBJ whole genome shotgun (WGS) entry which is preliminary data.</text>
</comment>
<dbReference type="Proteomes" id="UP000306102">
    <property type="component" value="Unassembled WGS sequence"/>
</dbReference>
<evidence type="ECO:0000256" key="4">
    <source>
        <dbReference type="PROSITE-ProRule" id="PRU00175"/>
    </source>
</evidence>
<dbReference type="Pfam" id="PF13639">
    <property type="entry name" value="zf-RING_2"/>
    <property type="match status" value="1"/>
</dbReference>
<keyword evidence="3" id="KW-0862">Zinc</keyword>
<feature type="domain" description="RING-type" evidence="5">
    <location>
        <begin position="283"/>
        <end position="324"/>
    </location>
</feature>
<evidence type="ECO:0000256" key="1">
    <source>
        <dbReference type="ARBA" id="ARBA00022723"/>
    </source>
</evidence>
<keyword evidence="2 4" id="KW-0863">Zinc-finger</keyword>
<evidence type="ECO:0000259" key="5">
    <source>
        <dbReference type="PROSITE" id="PS50089"/>
    </source>
</evidence>
<dbReference type="SUPFAM" id="SSF57850">
    <property type="entry name" value="RING/U-box"/>
    <property type="match status" value="1"/>
</dbReference>
<dbReference type="PANTHER" id="PTHR45931">
    <property type="entry name" value="SI:CH211-59O9.10"/>
    <property type="match status" value="1"/>
</dbReference>
<dbReference type="STRING" id="542762.A0A4S4D4P9"/>
<name>A0A4S4D4P9_CAMSN</name>
<proteinExistence type="predicted"/>
<dbReference type="GO" id="GO:0008270">
    <property type="term" value="F:zinc ion binding"/>
    <property type="evidence" value="ECO:0007669"/>
    <property type="project" value="UniProtKB-KW"/>
</dbReference>
<dbReference type="GO" id="GO:0005634">
    <property type="term" value="C:nucleus"/>
    <property type="evidence" value="ECO:0007669"/>
    <property type="project" value="TreeGrafter"/>
</dbReference>
<evidence type="ECO:0000256" key="3">
    <source>
        <dbReference type="ARBA" id="ARBA00022833"/>
    </source>
</evidence>
<dbReference type="Gene3D" id="3.30.40.10">
    <property type="entry name" value="Zinc/RING finger domain, C3HC4 (zinc finger)"/>
    <property type="match status" value="1"/>
</dbReference>
<dbReference type="SMART" id="SM00184">
    <property type="entry name" value="RING"/>
    <property type="match status" value="1"/>
</dbReference>
<keyword evidence="1" id="KW-0479">Metal-binding</keyword>
<dbReference type="EMBL" id="SDRB02012615">
    <property type="protein sequence ID" value="THF97187.1"/>
    <property type="molecule type" value="Genomic_DNA"/>
</dbReference>
<evidence type="ECO:0000313" key="6">
    <source>
        <dbReference type="EMBL" id="THF97187.1"/>
    </source>
</evidence>
<dbReference type="InterPro" id="IPR001841">
    <property type="entry name" value="Znf_RING"/>
</dbReference>
<keyword evidence="7" id="KW-1185">Reference proteome</keyword>